<evidence type="ECO:0000313" key="1">
    <source>
        <dbReference type="EMBL" id="STQ91753.1"/>
    </source>
</evidence>
<accession>A0A377QA05</accession>
<reference evidence="2 4" key="2">
    <citation type="submission" date="2019-03" db="EMBL/GenBank/DDBJ databases">
        <title>Genomic Encyclopedia of Type Strains, Phase IV (KMG-IV): sequencing the most valuable type-strain genomes for metagenomic binning, comparative biology and taxonomic classification.</title>
        <authorList>
            <person name="Goeker M."/>
        </authorList>
    </citation>
    <scope>NUCLEOTIDE SEQUENCE [LARGE SCALE GENOMIC DNA]</scope>
    <source>
        <strain evidence="2 4">DSM 3764</strain>
    </source>
</reference>
<evidence type="ECO:0000313" key="2">
    <source>
        <dbReference type="EMBL" id="TCU81237.1"/>
    </source>
</evidence>
<dbReference type="EMBL" id="SMBT01000025">
    <property type="protein sequence ID" value="TCU81237.1"/>
    <property type="molecule type" value="Genomic_DNA"/>
</dbReference>
<evidence type="ECO:0000313" key="3">
    <source>
        <dbReference type="Proteomes" id="UP000255108"/>
    </source>
</evidence>
<keyword evidence="4" id="KW-1185">Reference proteome</keyword>
<evidence type="ECO:0000313" key="4">
    <source>
        <dbReference type="Proteomes" id="UP000295794"/>
    </source>
</evidence>
<dbReference type="EMBL" id="UGHR01000001">
    <property type="protein sequence ID" value="STQ91753.1"/>
    <property type="molecule type" value="Genomic_DNA"/>
</dbReference>
<reference evidence="1 3" key="1">
    <citation type="submission" date="2018-06" db="EMBL/GenBank/DDBJ databases">
        <authorList>
            <consortium name="Pathogen Informatics"/>
            <person name="Doyle S."/>
        </authorList>
    </citation>
    <scope>NUCLEOTIDE SEQUENCE [LARGE SCALE GENOMIC DNA]</scope>
    <source>
        <strain evidence="1 3">NCTC11159</strain>
    </source>
</reference>
<dbReference type="Proteomes" id="UP000255108">
    <property type="component" value="Unassembled WGS sequence"/>
</dbReference>
<dbReference type="RefSeq" id="WP_115227932.1">
    <property type="nucleotide sequence ID" value="NZ_CAWOLO010000025.1"/>
</dbReference>
<gene>
    <name evidence="2" type="ORF">EV682_12540</name>
    <name evidence="1" type="ORF">NCTC11159_02830</name>
</gene>
<name>A0A377QA05_9NEIS</name>
<dbReference type="AlphaFoldDB" id="A0A377QA05"/>
<dbReference type="Proteomes" id="UP000295794">
    <property type="component" value="Unassembled WGS sequence"/>
</dbReference>
<proteinExistence type="predicted"/>
<sequence>MPTNQQWKIRYYTATKSPKHIVTLIISASGPAEALAAGNQSMRDNHQLNPATLAATIEPDG</sequence>
<protein>
    <submittedName>
        <fullName evidence="1">Uncharacterized protein</fullName>
    </submittedName>
</protein>
<organism evidence="1 3">
    <name type="scientific">Iodobacter fluviatilis</name>
    <dbReference type="NCBI Taxonomy" id="537"/>
    <lineage>
        <taxon>Bacteria</taxon>
        <taxon>Pseudomonadati</taxon>
        <taxon>Pseudomonadota</taxon>
        <taxon>Betaproteobacteria</taxon>
        <taxon>Neisseriales</taxon>
        <taxon>Chitinibacteraceae</taxon>
        <taxon>Iodobacter</taxon>
    </lineage>
</organism>